<dbReference type="PANTHER" id="PTHR19959:SF119">
    <property type="entry name" value="FUNGAL LIPASE-LIKE DOMAIN-CONTAINING PROTEIN"/>
    <property type="match status" value="1"/>
</dbReference>
<dbReference type="SMART" id="SM00028">
    <property type="entry name" value="TPR"/>
    <property type="match status" value="9"/>
</dbReference>
<dbReference type="InterPro" id="IPR011990">
    <property type="entry name" value="TPR-like_helical_dom_sf"/>
</dbReference>
<feature type="region of interest" description="Disordered" evidence="1">
    <location>
        <begin position="241"/>
        <end position="260"/>
    </location>
</feature>
<dbReference type="InterPro" id="IPR011600">
    <property type="entry name" value="Pept_C14_caspase"/>
</dbReference>
<dbReference type="InterPro" id="IPR019734">
    <property type="entry name" value="TPR_rpt"/>
</dbReference>
<sequence>MNEAPQFRATALCVVCESYDDSRTFPQLVGAKAQMKEIAGLLEGLGFDVRLVGGGNPDRAAFDREVEEWSEGWRRSGGRKPALILWSGHGVLADDQLRLVLSDLKPGDHVGTRKVRIRRQGVSTEELIGYAVSSEADQILVLVDTCYAGDGVGDGVRTALKHWSEISLPPGRTKWLGSMASCQRNEPSDGDGPLLRALAAVLREGPRTDEYLSAWSAHNELVSGVELLAALPTRWDAEGQRPARAAVGDERPAFPNPLARPGAAPTLVEHLVLAARGVGHREEGWFFSGRRQVLGKIIGWMEAATPGLFLVTGPAGCGKSAVLGRIATLADPEQRREAEEQGALREGDPDPGVRDARTFAAVHLRGLDATQAAAELAARLGLREPRNADALRAELRELPTPPVLVLDGLDEVPAEHTQGVIEELVFPLSRMLPVLVGSRERPFRGRLKEGETLPDALVRHIGDSVTTVDLEDEPDTWRDIAEYVRRRCEAAGVDGAGVAEALADRATARDGGFLFARLVTGFLVARLRELGGLRGTEDLLAGLPDSVEAAFEEDLRSGPRRVRDDGTELPSAARDLLTALAWAAGRGMPAGGVWEAVASALGEEGAVYDEGDVDWVLSAYGRYIVEDGAGTQAVYRLYHREFVSYLRRREGPEGAAAEVTVLRAVVDLLKGQAEPGGGWERVDPYVRAWLARHAAWASVPGPGIDLLRDLVVWDRENALPFLAEALVEVSVALAGNAHHTAAVEFAREATDFYRELADKDTGYLPDLAGSLNNLAIRLAETGDRQGALEPAHEAVRHYTQLAHTNPSAYLPNLAMALNNLANHLAETGDRQGALEPAHEAVRHYTQLAHTNPSAYLPNLAASLNNLAVSLAETGDRQGALEPAHEAVRHYTQLAHTNPSAYLPNLAGSLNNLAIRLAETGDRQSALEPAHEALRIRRQLAHTNPAAYLPDLATSLNNLANHLAETGDRQGALEPAHEALRIRRQLAHTNPAAYLPDLAASLNNLANHLAETGDRQGALEPAHEAVRIRRQLAHTNPAAYLPNLATSLNNLANRLAETGDRQSALEPAHEAVRHYTQLAHTNPAAYLPDLAMALNNLAIRLAETGDRQGALEPAHEAVRIRRQLAHANPAAYLPNLAASLNNLAVRLAETRDRQGALEPAHEAVRHYTQLAHTNPAAYLPDLAMALNNLAVSLAETGDRQGALEPAHEAVRHYTQLAHTNPAAYLPNLAASLNNLAIRLAETGDRQSALEPAHKAVRHYTQLAHTNPAAYLPNLAMALNNLANRLTETGDEPSAIQAYTDTAAGLAQTHPAAARALEYERAAFQLGRPEPMRTSGLLGLLRIVNDASADQPGEIVLRARRKLRAHAHTSRDSREFLEQLWWQEADAPAPDWLSLSEDVLKLVVEWVNAPSWTASRTFWARHADALGADEAATALAEFALVWPVAEQHQRIRELVLSEGVDAVFPALILRDTLSGWLACESWDDSKRFFQEHSELLLEESAENTLTGTDDVTPGIAVHAALLRIARTEDIDTAFQCVQHRDALQRHVLSALDNGDARALAYAAAVEGLVFDDELSSATHHQAALLLAGDPESLDLDALAEAASGADPETRNRLTSELATLATRSPDPQHSPHWFRLVQALTQACP</sequence>
<dbReference type="Pfam" id="PF13374">
    <property type="entry name" value="TPR_10"/>
    <property type="match status" value="10"/>
</dbReference>
<protein>
    <recommendedName>
        <fullName evidence="2">Peptidase C14 caspase domain-containing protein</fullName>
    </recommendedName>
</protein>
<dbReference type="Pfam" id="PF00656">
    <property type="entry name" value="Peptidase_C14"/>
    <property type="match status" value="1"/>
</dbReference>
<dbReference type="InterPro" id="IPR029030">
    <property type="entry name" value="Caspase-like_dom_sf"/>
</dbReference>
<dbReference type="Gene3D" id="3.40.50.1460">
    <property type="match status" value="1"/>
</dbReference>
<proteinExistence type="predicted"/>
<evidence type="ECO:0000313" key="4">
    <source>
        <dbReference type="Proteomes" id="UP000653308"/>
    </source>
</evidence>
<reference evidence="4" key="1">
    <citation type="journal article" date="2019" name="Int. J. Syst. Evol. Microbiol.">
        <title>The Global Catalogue of Microorganisms (GCM) 10K type strain sequencing project: providing services to taxonomists for standard genome sequencing and annotation.</title>
        <authorList>
            <consortium name="The Broad Institute Genomics Platform"/>
            <consortium name="The Broad Institute Genome Sequencing Center for Infectious Disease"/>
            <person name="Wu L."/>
            <person name="Ma J."/>
        </authorList>
    </citation>
    <scope>NUCLEOTIDE SEQUENCE [LARGE SCALE GENOMIC DNA]</scope>
    <source>
        <strain evidence="4">JCM 4957</strain>
    </source>
</reference>
<dbReference type="Proteomes" id="UP000653308">
    <property type="component" value="Unassembled WGS sequence"/>
</dbReference>
<feature type="compositionally biased region" description="Basic and acidic residues" evidence="1">
    <location>
        <begin position="241"/>
        <end position="252"/>
    </location>
</feature>
<evidence type="ECO:0000256" key="1">
    <source>
        <dbReference type="SAM" id="MobiDB-lite"/>
    </source>
</evidence>
<gene>
    <name evidence="3" type="ORF">GCM10010384_67590</name>
</gene>
<feature type="domain" description="Peptidase C14 caspase" evidence="2">
    <location>
        <begin position="10"/>
        <end position="149"/>
    </location>
</feature>
<dbReference type="RefSeq" id="WP_229864700.1">
    <property type="nucleotide sequence ID" value="NZ_BMWE01000038.1"/>
</dbReference>
<accession>A0ABQ3AHD6</accession>
<evidence type="ECO:0000259" key="2">
    <source>
        <dbReference type="Pfam" id="PF00656"/>
    </source>
</evidence>
<comment type="caution">
    <text evidence="3">The sequence shown here is derived from an EMBL/GenBank/DDBJ whole genome shotgun (WGS) entry which is preliminary data.</text>
</comment>
<dbReference type="SUPFAM" id="SSF52129">
    <property type="entry name" value="Caspase-like"/>
    <property type="match status" value="1"/>
</dbReference>
<feature type="region of interest" description="Disordered" evidence="1">
    <location>
        <begin position="332"/>
        <end position="353"/>
    </location>
</feature>
<dbReference type="InterPro" id="IPR027417">
    <property type="entry name" value="P-loop_NTPase"/>
</dbReference>
<dbReference type="EMBL" id="BMWE01000038">
    <property type="protein sequence ID" value="GGY52287.1"/>
    <property type="molecule type" value="Genomic_DNA"/>
</dbReference>
<evidence type="ECO:0000313" key="3">
    <source>
        <dbReference type="EMBL" id="GGY52287.1"/>
    </source>
</evidence>
<dbReference type="SUPFAM" id="SSF52540">
    <property type="entry name" value="P-loop containing nucleoside triphosphate hydrolases"/>
    <property type="match status" value="1"/>
</dbReference>
<organism evidence="3 4">
    <name type="scientific">Streptomyces djakartensis</name>
    <dbReference type="NCBI Taxonomy" id="68193"/>
    <lineage>
        <taxon>Bacteria</taxon>
        <taxon>Bacillati</taxon>
        <taxon>Actinomycetota</taxon>
        <taxon>Actinomycetes</taxon>
        <taxon>Kitasatosporales</taxon>
        <taxon>Streptomycetaceae</taxon>
        <taxon>Streptomyces</taxon>
    </lineage>
</organism>
<dbReference type="PANTHER" id="PTHR19959">
    <property type="entry name" value="KINESIN LIGHT CHAIN"/>
    <property type="match status" value="1"/>
</dbReference>
<dbReference type="SUPFAM" id="SSF48452">
    <property type="entry name" value="TPR-like"/>
    <property type="match status" value="4"/>
</dbReference>
<keyword evidence="4" id="KW-1185">Reference proteome</keyword>
<name>A0ABQ3AHD6_9ACTN</name>
<dbReference type="Gene3D" id="1.25.40.10">
    <property type="entry name" value="Tetratricopeptide repeat domain"/>
    <property type="match status" value="4"/>
</dbReference>